<dbReference type="EMBL" id="LAQU01000077">
    <property type="protein sequence ID" value="KKB61076.1"/>
    <property type="molecule type" value="Genomic_DNA"/>
</dbReference>
<dbReference type="InterPro" id="IPR045584">
    <property type="entry name" value="Pilin-like"/>
</dbReference>
<proteinExistence type="predicted"/>
<reference evidence="1 2" key="1">
    <citation type="submission" date="2015-03" db="EMBL/GenBank/DDBJ databases">
        <title>Draft Genome Sequence of Burkholderia andropogonis type strain ICMP2807, isolated from Sorghum bicolor.</title>
        <authorList>
            <person name="Lopes-Santos L."/>
            <person name="Castro D.B."/>
            <person name="Ottoboni L.M."/>
            <person name="Park D."/>
            <person name="Weirc B.S."/>
            <person name="Destefano S.A."/>
        </authorList>
    </citation>
    <scope>NUCLEOTIDE SEQUENCE [LARGE SCALE GENOMIC DNA]</scope>
    <source>
        <strain evidence="1 2">ICMP2807</strain>
    </source>
</reference>
<evidence type="ECO:0000313" key="2">
    <source>
        <dbReference type="Proteomes" id="UP000033618"/>
    </source>
</evidence>
<dbReference type="Proteomes" id="UP000033618">
    <property type="component" value="Unassembled WGS sequence"/>
</dbReference>
<dbReference type="PATRIC" id="fig|28092.6.peg.5985"/>
<dbReference type="STRING" id="28092.WM40_25355"/>
<dbReference type="AlphaFoldDB" id="A0A0F5JTB6"/>
<dbReference type="OrthoDB" id="9100844at2"/>
<evidence type="ECO:0000313" key="1">
    <source>
        <dbReference type="EMBL" id="KKB61076.1"/>
    </source>
</evidence>
<accession>A0A0F5JTB6</accession>
<comment type="caution">
    <text evidence="1">The sequence shown here is derived from an EMBL/GenBank/DDBJ whole genome shotgun (WGS) entry which is preliminary data.</text>
</comment>
<dbReference type="Gene3D" id="3.30.1690.10">
    <property type="entry name" value="TcpA-like pilin"/>
    <property type="match status" value="1"/>
</dbReference>
<sequence>MTNARSGFAQSSNGYTNFTTANETAMISAGTIPKGLVRNSAAYDPWGTSMTFSSANNATEGVIGFGGNETVSQCVKIVLGLADYESLSVGGTDFTSSNEPDTITAQEACSSSTSMTVTFQ</sequence>
<name>A0A0F5JTB6_9BURK</name>
<dbReference type="SUPFAM" id="SSF54523">
    <property type="entry name" value="Pili subunits"/>
    <property type="match status" value="1"/>
</dbReference>
<feature type="non-terminal residue" evidence="1">
    <location>
        <position position="1"/>
    </location>
</feature>
<gene>
    <name evidence="1" type="ORF">WM40_25355</name>
</gene>
<keyword evidence="2" id="KW-1185">Reference proteome</keyword>
<protein>
    <submittedName>
        <fullName evidence="1">Prepilin type IV pili</fullName>
    </submittedName>
</protein>
<organism evidence="1 2">
    <name type="scientific">Robbsia andropogonis</name>
    <dbReference type="NCBI Taxonomy" id="28092"/>
    <lineage>
        <taxon>Bacteria</taxon>
        <taxon>Pseudomonadati</taxon>
        <taxon>Pseudomonadota</taxon>
        <taxon>Betaproteobacteria</taxon>
        <taxon>Burkholderiales</taxon>
        <taxon>Burkholderiaceae</taxon>
        <taxon>Robbsia</taxon>
    </lineage>
</organism>
<dbReference type="RefSeq" id="WP_046154385.1">
    <property type="nucleotide sequence ID" value="NZ_LAQU01000077.1"/>
</dbReference>